<name>A0A365HEJ2_9ACTN</name>
<dbReference type="EMBL" id="QLYX01000001">
    <property type="protein sequence ID" value="RAY17296.1"/>
    <property type="molecule type" value="Genomic_DNA"/>
</dbReference>
<organism evidence="3 4">
    <name type="scientific">Actinomadura craniellae</name>
    <dbReference type="NCBI Taxonomy" id="2231787"/>
    <lineage>
        <taxon>Bacteria</taxon>
        <taxon>Bacillati</taxon>
        <taxon>Actinomycetota</taxon>
        <taxon>Actinomycetes</taxon>
        <taxon>Streptosporangiales</taxon>
        <taxon>Thermomonosporaceae</taxon>
        <taxon>Actinomadura</taxon>
    </lineage>
</organism>
<dbReference type="Pfam" id="PF04149">
    <property type="entry name" value="DUF397"/>
    <property type="match status" value="1"/>
</dbReference>
<sequence>MDLSKAVWRKSSRSQGGGTECVEVAAGGTLHAVRDSKDPQGDILIMDASAWRDLLDRVRAGTYDLHP</sequence>
<gene>
    <name evidence="3" type="ORF">DPM19_02275</name>
</gene>
<feature type="domain" description="DUF397" evidence="2">
    <location>
        <begin position="6"/>
        <end position="59"/>
    </location>
</feature>
<dbReference type="RefSeq" id="WP_111863350.1">
    <property type="nucleotide sequence ID" value="NZ_QLYX01000001.1"/>
</dbReference>
<reference evidence="3 4" key="1">
    <citation type="submission" date="2018-06" db="EMBL/GenBank/DDBJ databases">
        <title>Actinomadura craniellae sp. nov. isolated from marine sponge Craniella sp.</title>
        <authorList>
            <person name="Li L."/>
            <person name="Xu Q.H."/>
            <person name="Lin H.W."/>
            <person name="Lu Y.H."/>
        </authorList>
    </citation>
    <scope>NUCLEOTIDE SEQUENCE [LARGE SCALE GENOMIC DNA]</scope>
    <source>
        <strain evidence="3 4">LHW63021</strain>
    </source>
</reference>
<proteinExistence type="predicted"/>
<keyword evidence="4" id="KW-1185">Reference proteome</keyword>
<dbReference type="InterPro" id="IPR007278">
    <property type="entry name" value="DUF397"/>
</dbReference>
<accession>A0A365HEJ2</accession>
<dbReference type="AlphaFoldDB" id="A0A365HEJ2"/>
<dbReference type="OrthoDB" id="3696951at2"/>
<evidence type="ECO:0000313" key="4">
    <source>
        <dbReference type="Proteomes" id="UP000251891"/>
    </source>
</evidence>
<evidence type="ECO:0000313" key="3">
    <source>
        <dbReference type="EMBL" id="RAY17296.1"/>
    </source>
</evidence>
<dbReference type="Proteomes" id="UP000251891">
    <property type="component" value="Unassembled WGS sequence"/>
</dbReference>
<evidence type="ECO:0000256" key="1">
    <source>
        <dbReference type="SAM" id="MobiDB-lite"/>
    </source>
</evidence>
<comment type="caution">
    <text evidence="3">The sequence shown here is derived from an EMBL/GenBank/DDBJ whole genome shotgun (WGS) entry which is preliminary data.</text>
</comment>
<feature type="region of interest" description="Disordered" evidence="1">
    <location>
        <begin position="1"/>
        <end position="20"/>
    </location>
</feature>
<evidence type="ECO:0000259" key="2">
    <source>
        <dbReference type="Pfam" id="PF04149"/>
    </source>
</evidence>
<protein>
    <submittedName>
        <fullName evidence="3">DUF397 domain-containing protein</fullName>
    </submittedName>
</protein>